<dbReference type="SUPFAM" id="SSF55031">
    <property type="entry name" value="Bacterial exopeptidase dimerisation domain"/>
    <property type="match status" value="1"/>
</dbReference>
<comment type="caution">
    <text evidence="4">The sequence shown here is derived from an EMBL/GenBank/DDBJ whole genome shotgun (WGS) entry which is preliminary data.</text>
</comment>
<accession>A0ABU8XHY6</accession>
<sequence>MTHCSSTRRLRVAPFCRGVVSLALAVVSSIASAQAPGGAARFATDVEKLITTDYAGVEAIYKDIHAHPELAMEEVNTAKKLAVAMRELGFEVTEGIGKTGIVAMLRNGTGPTIMVRTELDALPMEEKTGLPYASKIKTNYNGKETYVAHSCGHDLHMAAWVGTAKTLVALKDRWKGTLMFIAQPAEETLSGAKPMLADGLFTRFGKPDVAFALHAWPMAAGEIGLNSGPVLTGSDAFEARFFGRGAHGSAPDKSIDPVLMASRFVVDVQSVVSREKDPFQFGVFTVGSIQGGTAGNIIPDAVDLRGTIRSLDKTVRNRMHDGIRRAAKATALLAAAPEPEVKIIPGVDSVVNDAAIVNRTEALLKTAFDPTRVKRMPPATPTDDFAEFVSAGVPSMFFFIGVLDPKDVDASRQPGGKPLPINHSPYFAPVPEPSLKTGIKAMSLAVLGALTQ</sequence>
<evidence type="ECO:0000256" key="2">
    <source>
        <dbReference type="SAM" id="SignalP"/>
    </source>
</evidence>
<dbReference type="InterPro" id="IPR017439">
    <property type="entry name" value="Amidohydrolase"/>
</dbReference>
<keyword evidence="2" id="KW-0732">Signal</keyword>
<dbReference type="Gene3D" id="3.30.70.360">
    <property type="match status" value="1"/>
</dbReference>
<dbReference type="SUPFAM" id="SSF53187">
    <property type="entry name" value="Zn-dependent exopeptidases"/>
    <property type="match status" value="1"/>
</dbReference>
<feature type="domain" description="Peptidase M20 dimerisation" evidence="3">
    <location>
        <begin position="233"/>
        <end position="329"/>
    </location>
</feature>
<dbReference type="NCBIfam" id="TIGR01891">
    <property type="entry name" value="amidohydrolases"/>
    <property type="match status" value="1"/>
</dbReference>
<name>A0ABU8XHY6_9BURK</name>
<gene>
    <name evidence="4" type="ORF">WKW79_31905</name>
</gene>
<dbReference type="RefSeq" id="WP_340339251.1">
    <property type="nucleotide sequence ID" value="NZ_JBBKZS010000025.1"/>
</dbReference>
<dbReference type="InterPro" id="IPR011650">
    <property type="entry name" value="Peptidase_M20_dimer"/>
</dbReference>
<dbReference type="Pfam" id="PF01546">
    <property type="entry name" value="Peptidase_M20"/>
    <property type="match status" value="1"/>
</dbReference>
<dbReference type="Gene3D" id="3.40.630.10">
    <property type="entry name" value="Zn peptidases"/>
    <property type="match status" value="1"/>
</dbReference>
<dbReference type="EMBL" id="JBBKZS010000025">
    <property type="protein sequence ID" value="MEJ8859209.1"/>
    <property type="molecule type" value="Genomic_DNA"/>
</dbReference>
<proteinExistence type="predicted"/>
<feature type="signal peptide" evidence="2">
    <location>
        <begin position="1"/>
        <end position="33"/>
    </location>
</feature>
<evidence type="ECO:0000313" key="4">
    <source>
        <dbReference type="EMBL" id="MEJ8859209.1"/>
    </source>
</evidence>
<dbReference type="PANTHER" id="PTHR11014:SF63">
    <property type="entry name" value="METALLOPEPTIDASE, PUTATIVE (AFU_ORTHOLOGUE AFUA_6G09600)-RELATED"/>
    <property type="match status" value="1"/>
</dbReference>
<organism evidence="4 5">
    <name type="scientific">Variovorax robiniae</name>
    <dbReference type="NCBI Taxonomy" id="1836199"/>
    <lineage>
        <taxon>Bacteria</taxon>
        <taxon>Pseudomonadati</taxon>
        <taxon>Pseudomonadota</taxon>
        <taxon>Betaproteobacteria</taxon>
        <taxon>Burkholderiales</taxon>
        <taxon>Comamonadaceae</taxon>
        <taxon>Variovorax</taxon>
    </lineage>
</organism>
<dbReference type="Pfam" id="PF07687">
    <property type="entry name" value="M20_dimer"/>
    <property type="match status" value="1"/>
</dbReference>
<dbReference type="PANTHER" id="PTHR11014">
    <property type="entry name" value="PEPTIDASE M20 FAMILY MEMBER"/>
    <property type="match status" value="1"/>
</dbReference>
<evidence type="ECO:0000256" key="1">
    <source>
        <dbReference type="ARBA" id="ARBA00022801"/>
    </source>
</evidence>
<dbReference type="Proteomes" id="UP001367030">
    <property type="component" value="Unassembled WGS sequence"/>
</dbReference>
<dbReference type="PIRSF" id="PIRSF005962">
    <property type="entry name" value="Pept_M20D_amidohydro"/>
    <property type="match status" value="1"/>
</dbReference>
<evidence type="ECO:0000259" key="3">
    <source>
        <dbReference type="Pfam" id="PF07687"/>
    </source>
</evidence>
<reference evidence="4 5" key="1">
    <citation type="submission" date="2024-03" db="EMBL/GenBank/DDBJ databases">
        <title>Novel species of the genus Variovorax.</title>
        <authorList>
            <person name="Liu Q."/>
            <person name="Xin Y.-H."/>
        </authorList>
    </citation>
    <scope>NUCLEOTIDE SEQUENCE [LARGE SCALE GENOMIC DNA]</scope>
    <source>
        <strain evidence="4 5">KACC 18901</strain>
    </source>
</reference>
<protein>
    <submittedName>
        <fullName evidence="4">Amidohydrolase</fullName>
    </submittedName>
</protein>
<keyword evidence="1" id="KW-0378">Hydrolase</keyword>
<keyword evidence="5" id="KW-1185">Reference proteome</keyword>
<evidence type="ECO:0000313" key="5">
    <source>
        <dbReference type="Proteomes" id="UP001367030"/>
    </source>
</evidence>
<dbReference type="InterPro" id="IPR002933">
    <property type="entry name" value="Peptidase_M20"/>
</dbReference>
<dbReference type="InterPro" id="IPR036264">
    <property type="entry name" value="Bact_exopeptidase_dim_dom"/>
</dbReference>
<feature type="chain" id="PRO_5047377963" evidence="2">
    <location>
        <begin position="34"/>
        <end position="452"/>
    </location>
</feature>